<accession>A0ABN7XRV5</accession>
<protein>
    <submittedName>
        <fullName evidence="1">41820_t:CDS:1</fullName>
    </submittedName>
</protein>
<gene>
    <name evidence="1" type="ORF">GMARGA_LOCUS46347</name>
</gene>
<organism evidence="1 2">
    <name type="scientific">Gigaspora margarita</name>
    <dbReference type="NCBI Taxonomy" id="4874"/>
    <lineage>
        <taxon>Eukaryota</taxon>
        <taxon>Fungi</taxon>
        <taxon>Fungi incertae sedis</taxon>
        <taxon>Mucoromycota</taxon>
        <taxon>Glomeromycotina</taxon>
        <taxon>Glomeromycetes</taxon>
        <taxon>Diversisporales</taxon>
        <taxon>Gigasporaceae</taxon>
        <taxon>Gigaspora</taxon>
    </lineage>
</organism>
<keyword evidence="2" id="KW-1185">Reference proteome</keyword>
<reference evidence="1 2" key="1">
    <citation type="submission" date="2021-06" db="EMBL/GenBank/DDBJ databases">
        <authorList>
            <person name="Kallberg Y."/>
            <person name="Tangrot J."/>
            <person name="Rosling A."/>
        </authorList>
    </citation>
    <scope>NUCLEOTIDE SEQUENCE [LARGE SCALE GENOMIC DNA]</scope>
    <source>
        <strain evidence="1 2">120-4 pot B 10/14</strain>
    </source>
</reference>
<feature type="non-terminal residue" evidence="1">
    <location>
        <position position="1"/>
    </location>
</feature>
<dbReference type="EMBL" id="CAJVQB010172038">
    <property type="protein sequence ID" value="CAG8857528.1"/>
    <property type="molecule type" value="Genomic_DNA"/>
</dbReference>
<evidence type="ECO:0000313" key="1">
    <source>
        <dbReference type="EMBL" id="CAG8857528.1"/>
    </source>
</evidence>
<dbReference type="Proteomes" id="UP000789901">
    <property type="component" value="Unassembled WGS sequence"/>
</dbReference>
<proteinExistence type="predicted"/>
<name>A0ABN7XRV5_GIGMA</name>
<comment type="caution">
    <text evidence="1">The sequence shown here is derived from an EMBL/GenBank/DDBJ whole genome shotgun (WGS) entry which is preliminary data.</text>
</comment>
<feature type="non-terminal residue" evidence="1">
    <location>
        <position position="142"/>
    </location>
</feature>
<evidence type="ECO:0000313" key="2">
    <source>
        <dbReference type="Proteomes" id="UP000789901"/>
    </source>
</evidence>
<sequence length="142" mass="16668">YLQNDSRRLPAALISYHYLLHIATSICNTGPAWATWQYPMERLCGMLLPLVRSRQHPYINLQNQITMWNQFSLLQYKSEINKNLFTSLEKSSNHSETRIFIIEGVEEKLFSLSLSYCMNKTETQRLKVYYATALNKTISRLN</sequence>